<dbReference type="SUPFAM" id="SSF54403">
    <property type="entry name" value="Cystatin/monellin"/>
    <property type="match status" value="1"/>
</dbReference>
<dbReference type="InterPro" id="IPR006462">
    <property type="entry name" value="MS5"/>
</dbReference>
<dbReference type="PANTHER" id="PTHR31260">
    <property type="entry name" value="CYSTATIN/MONELLIN SUPERFAMILY PROTEIN"/>
    <property type="match status" value="1"/>
</dbReference>
<evidence type="ECO:0008006" key="3">
    <source>
        <dbReference type="Google" id="ProtNLM"/>
    </source>
</evidence>
<gene>
    <name evidence="1" type="ORF">TSUD_227570</name>
</gene>
<dbReference type="AlphaFoldDB" id="A0A2Z6LSL6"/>
<sequence length="142" mass="16514">MAPPRKKKPHPPRLPGQKFATLDEIFDANFARKYRSPSKPVGFEKDPILLDMLIKCAKLAIGDYNTQHHTDYRFVKIEMATFQLAYSAIFHVTFECRNAKINDQYTSFQATVYHNKHTRNVARIRIKEESGTWCPGILWELS</sequence>
<evidence type="ECO:0000313" key="1">
    <source>
        <dbReference type="EMBL" id="GAU22221.1"/>
    </source>
</evidence>
<evidence type="ECO:0000313" key="2">
    <source>
        <dbReference type="Proteomes" id="UP000242715"/>
    </source>
</evidence>
<dbReference type="PANTHER" id="PTHR31260:SF28">
    <property type="entry name" value="CYSTATIN DOMAIN PROTEIN"/>
    <property type="match status" value="1"/>
</dbReference>
<organism evidence="1 2">
    <name type="scientific">Trifolium subterraneum</name>
    <name type="common">Subterranean clover</name>
    <dbReference type="NCBI Taxonomy" id="3900"/>
    <lineage>
        <taxon>Eukaryota</taxon>
        <taxon>Viridiplantae</taxon>
        <taxon>Streptophyta</taxon>
        <taxon>Embryophyta</taxon>
        <taxon>Tracheophyta</taxon>
        <taxon>Spermatophyta</taxon>
        <taxon>Magnoliopsida</taxon>
        <taxon>eudicotyledons</taxon>
        <taxon>Gunneridae</taxon>
        <taxon>Pentapetalae</taxon>
        <taxon>rosids</taxon>
        <taxon>fabids</taxon>
        <taxon>Fabales</taxon>
        <taxon>Fabaceae</taxon>
        <taxon>Papilionoideae</taxon>
        <taxon>50 kb inversion clade</taxon>
        <taxon>NPAAA clade</taxon>
        <taxon>Hologalegina</taxon>
        <taxon>IRL clade</taxon>
        <taxon>Trifolieae</taxon>
        <taxon>Trifolium</taxon>
    </lineage>
</organism>
<dbReference type="Proteomes" id="UP000242715">
    <property type="component" value="Unassembled WGS sequence"/>
</dbReference>
<dbReference type="InterPro" id="IPR046350">
    <property type="entry name" value="Cystatin_sf"/>
</dbReference>
<reference evidence="2" key="1">
    <citation type="journal article" date="2017" name="Front. Plant Sci.">
        <title>Climate Clever Clovers: New Paradigm to Reduce the Environmental Footprint of Ruminants by Breeding Low Methanogenic Forages Utilizing Haplotype Variation.</title>
        <authorList>
            <person name="Kaur P."/>
            <person name="Appels R."/>
            <person name="Bayer P.E."/>
            <person name="Keeble-Gagnere G."/>
            <person name="Wang J."/>
            <person name="Hirakawa H."/>
            <person name="Shirasawa K."/>
            <person name="Vercoe P."/>
            <person name="Stefanova K."/>
            <person name="Durmic Z."/>
            <person name="Nichols P."/>
            <person name="Revell C."/>
            <person name="Isobe S.N."/>
            <person name="Edwards D."/>
            <person name="Erskine W."/>
        </authorList>
    </citation>
    <scope>NUCLEOTIDE SEQUENCE [LARGE SCALE GENOMIC DNA]</scope>
    <source>
        <strain evidence="2">cv. Daliak</strain>
    </source>
</reference>
<accession>A0A2Z6LSL6</accession>
<protein>
    <recommendedName>
        <fullName evidence="3">Cystatin domain-containing protein</fullName>
    </recommendedName>
</protein>
<dbReference type="OrthoDB" id="1409599at2759"/>
<keyword evidence="2" id="KW-1185">Reference proteome</keyword>
<name>A0A2Z6LSL6_TRISU</name>
<dbReference type="Gene3D" id="3.10.450.10">
    <property type="match status" value="1"/>
</dbReference>
<proteinExistence type="predicted"/>
<dbReference type="EMBL" id="DF973243">
    <property type="protein sequence ID" value="GAU22221.1"/>
    <property type="molecule type" value="Genomic_DNA"/>
</dbReference>